<dbReference type="AlphaFoldDB" id="A0AAD6AUK2"/>
<evidence type="ECO:0000256" key="1">
    <source>
        <dbReference type="SAM" id="MobiDB-lite"/>
    </source>
</evidence>
<evidence type="ECO:0000313" key="3">
    <source>
        <dbReference type="Proteomes" id="UP001219934"/>
    </source>
</evidence>
<keyword evidence="3" id="KW-1185">Reference proteome</keyword>
<dbReference type="EMBL" id="JAPTMU010000015">
    <property type="protein sequence ID" value="KAJ4931165.1"/>
    <property type="molecule type" value="Genomic_DNA"/>
</dbReference>
<proteinExistence type="predicted"/>
<feature type="compositionally biased region" description="Polar residues" evidence="1">
    <location>
        <begin position="126"/>
        <end position="139"/>
    </location>
</feature>
<reference evidence="2" key="1">
    <citation type="submission" date="2022-11" db="EMBL/GenBank/DDBJ databases">
        <title>Chromosome-level genome of Pogonophryne albipinna.</title>
        <authorList>
            <person name="Jo E."/>
        </authorList>
    </citation>
    <scope>NUCLEOTIDE SEQUENCE</scope>
    <source>
        <strain evidence="2">SGF0006</strain>
        <tissue evidence="2">Muscle</tissue>
    </source>
</reference>
<name>A0AAD6AUK2_9TELE</name>
<organism evidence="2 3">
    <name type="scientific">Pogonophryne albipinna</name>
    <dbReference type="NCBI Taxonomy" id="1090488"/>
    <lineage>
        <taxon>Eukaryota</taxon>
        <taxon>Metazoa</taxon>
        <taxon>Chordata</taxon>
        <taxon>Craniata</taxon>
        <taxon>Vertebrata</taxon>
        <taxon>Euteleostomi</taxon>
        <taxon>Actinopterygii</taxon>
        <taxon>Neopterygii</taxon>
        <taxon>Teleostei</taxon>
        <taxon>Neoteleostei</taxon>
        <taxon>Acanthomorphata</taxon>
        <taxon>Eupercaria</taxon>
        <taxon>Perciformes</taxon>
        <taxon>Notothenioidei</taxon>
        <taxon>Pogonophryne</taxon>
    </lineage>
</organism>
<comment type="caution">
    <text evidence="2">The sequence shown here is derived from an EMBL/GenBank/DDBJ whole genome shotgun (WGS) entry which is preliminary data.</text>
</comment>
<gene>
    <name evidence="2" type="ORF">JOQ06_025463</name>
</gene>
<dbReference type="Proteomes" id="UP001219934">
    <property type="component" value="Unassembled WGS sequence"/>
</dbReference>
<sequence>MSHRLTKDQLDEQFELFLKESVSDESEKQLGANSSQTSAWKPKASWRPDEEPSGGGAVRAEMAKKRFIKSKKAKPENTNVVSADPVYKPVPKPRRKALDEPIQSDNTHTDAVLEVCQTVERHRTPSDGSDSRSSPTLPSDSGERSPEDTLSDDPPAVSSHSHSQRDSGDGLLGFGKTFRKSLRKPVEEEEDDPGDAGLKEVSPESALISCANAELEDIKR</sequence>
<evidence type="ECO:0000313" key="2">
    <source>
        <dbReference type="EMBL" id="KAJ4931165.1"/>
    </source>
</evidence>
<accession>A0AAD6AUK2</accession>
<protein>
    <submittedName>
        <fullName evidence="2">Uncharacterized protein</fullName>
    </submittedName>
</protein>
<feature type="region of interest" description="Disordered" evidence="1">
    <location>
        <begin position="21"/>
        <end position="203"/>
    </location>
</feature>